<evidence type="ECO:0000256" key="1">
    <source>
        <dbReference type="SAM" id="MobiDB-lite"/>
    </source>
</evidence>
<dbReference type="Pfam" id="PF19658">
    <property type="entry name" value="DUF6161"/>
    <property type="match status" value="1"/>
</dbReference>
<evidence type="ECO:0000259" key="3">
    <source>
        <dbReference type="Pfam" id="PF19658"/>
    </source>
</evidence>
<feature type="compositionally biased region" description="Polar residues" evidence="1">
    <location>
        <begin position="377"/>
        <end position="386"/>
    </location>
</feature>
<reference evidence="4 5" key="1">
    <citation type="journal article" date="2005" name="Nucleic Acids Res.">
        <title>Genomic blueprint of Hahella chejuensis, a marine microbe producing an algicidal agent.</title>
        <authorList>
            <person name="Jeong H."/>
            <person name="Yim J.H."/>
            <person name="Lee C."/>
            <person name="Choi S.-H."/>
            <person name="Park Y.K."/>
            <person name="Yoon S.H."/>
            <person name="Hur C.-G."/>
            <person name="Kang H.-Y."/>
            <person name="Kim D."/>
            <person name="Lee H.H."/>
            <person name="Park K.H."/>
            <person name="Park S.-H."/>
            <person name="Park H.-S."/>
            <person name="Lee H.K."/>
            <person name="Oh T.K."/>
            <person name="Kim J.F."/>
        </authorList>
    </citation>
    <scope>NUCLEOTIDE SEQUENCE [LARGE SCALE GENOMIC DNA]</scope>
    <source>
        <strain evidence="4 5">KCTC 2396</strain>
    </source>
</reference>
<accession>Q2SJJ4</accession>
<protein>
    <recommendedName>
        <fullName evidence="3">DUF6161 domain-containing protein</fullName>
    </recommendedName>
</protein>
<feature type="transmembrane region" description="Helical" evidence="2">
    <location>
        <begin position="267"/>
        <end position="285"/>
    </location>
</feature>
<evidence type="ECO:0000256" key="2">
    <source>
        <dbReference type="SAM" id="Phobius"/>
    </source>
</evidence>
<dbReference type="STRING" id="349521.HCH_02358"/>
<name>Q2SJJ4_HAHCH</name>
<organism evidence="4 5">
    <name type="scientific">Hahella chejuensis (strain KCTC 2396)</name>
    <dbReference type="NCBI Taxonomy" id="349521"/>
    <lineage>
        <taxon>Bacteria</taxon>
        <taxon>Pseudomonadati</taxon>
        <taxon>Pseudomonadota</taxon>
        <taxon>Gammaproteobacteria</taxon>
        <taxon>Oceanospirillales</taxon>
        <taxon>Hahellaceae</taxon>
        <taxon>Hahella</taxon>
    </lineage>
</organism>
<gene>
    <name evidence="4" type="ordered locus">HCH_02358</name>
</gene>
<sequence>MKFSIKDYTGTEYSFEDIDSLFEFLSEEASYWSRCFERASKKNDGNIPNLLNSHRRLDELAKMVGDLKADGNAYEDAQEKGIEKLSNKSAGINKVWISRLSKYTSSYVKYSLDFGFEIGAAFLDTVLSRGGVAISVGTAPKLYGAILAFNYEFPFLNGSNIKENNNVDDLSEHFFKVFEGKVKEFSQIVDNNVLEYEKARNEWTGQFAEAKDDCLHYTNSQKEKLDNIIAKNKDEMKVLAQVYEEELRLRKPAEYWRRVAKKYGRQGNFWCSLLIVSVIAGLYHLGRIYSEWVSGVHTTLGLNTVQGVIILGATVAFFGYYLKVLSKLVFSSFHLMRDAEERRQLTYLYLSLSKDKAIDETSRDIVLQSLFSRSDTGLLSSDSSPTMPGIPDVVKSIPKSSN</sequence>
<evidence type="ECO:0000313" key="4">
    <source>
        <dbReference type="EMBL" id="ABC29180.1"/>
    </source>
</evidence>
<keyword evidence="2" id="KW-1133">Transmembrane helix</keyword>
<dbReference type="AlphaFoldDB" id="Q2SJJ4"/>
<keyword evidence="2" id="KW-0472">Membrane</keyword>
<dbReference type="Proteomes" id="UP000000238">
    <property type="component" value="Chromosome"/>
</dbReference>
<dbReference type="KEGG" id="hch:HCH_02358"/>
<feature type="region of interest" description="Disordered" evidence="1">
    <location>
        <begin position="377"/>
        <end position="402"/>
    </location>
</feature>
<dbReference type="HOGENOM" id="CLU_658512_0_0_6"/>
<dbReference type="EMBL" id="CP000155">
    <property type="protein sequence ID" value="ABC29180.1"/>
    <property type="molecule type" value="Genomic_DNA"/>
</dbReference>
<keyword evidence="2" id="KW-0812">Transmembrane</keyword>
<feature type="domain" description="DUF6161" evidence="3">
    <location>
        <begin position="182"/>
        <end position="385"/>
    </location>
</feature>
<evidence type="ECO:0000313" key="5">
    <source>
        <dbReference type="Proteomes" id="UP000000238"/>
    </source>
</evidence>
<dbReference type="InterPro" id="IPR046159">
    <property type="entry name" value="DUF6161"/>
</dbReference>
<feature type="transmembrane region" description="Helical" evidence="2">
    <location>
        <begin position="305"/>
        <end position="322"/>
    </location>
</feature>
<proteinExistence type="predicted"/>
<keyword evidence="5" id="KW-1185">Reference proteome</keyword>
<dbReference type="OrthoDB" id="6193541at2"/>
<dbReference type="eggNOG" id="ENOG5030FBH">
    <property type="taxonomic scope" value="Bacteria"/>
</dbReference>
<dbReference type="RefSeq" id="WP_011396249.1">
    <property type="nucleotide sequence ID" value="NC_007645.1"/>
</dbReference>